<gene>
    <name evidence="4" type="ORF">H0I76_04245</name>
</gene>
<dbReference type="InterPro" id="IPR007450">
    <property type="entry name" value="BamE_dom"/>
</dbReference>
<feature type="domain" description="Outer membrane protein assembly factor BamE" evidence="3">
    <location>
        <begin position="21"/>
        <end position="93"/>
    </location>
</feature>
<dbReference type="EMBL" id="JAEHHL010000001">
    <property type="protein sequence ID" value="MBK0398391.1"/>
    <property type="molecule type" value="Genomic_DNA"/>
</dbReference>
<name>A0A8J7M4X7_9RHOB</name>
<keyword evidence="1" id="KW-0732">Signal</keyword>
<reference evidence="4" key="1">
    <citation type="submission" date="2020-12" db="EMBL/GenBank/DDBJ databases">
        <title>Bacterial taxonomy.</title>
        <authorList>
            <person name="Pan X."/>
        </authorList>
    </citation>
    <scope>NUCLEOTIDE SEQUENCE</scope>
    <source>
        <strain evidence="4">M0105</strain>
    </source>
</reference>
<protein>
    <submittedName>
        <fullName evidence="4">Outer membrane protein assembly factor BamE</fullName>
    </submittedName>
</protein>
<dbReference type="Pfam" id="PF04355">
    <property type="entry name" value="BamE"/>
    <property type="match status" value="1"/>
</dbReference>
<evidence type="ECO:0000313" key="5">
    <source>
        <dbReference type="Proteomes" id="UP000655420"/>
    </source>
</evidence>
<accession>A0A8J7M4X7</accession>
<evidence type="ECO:0000256" key="2">
    <source>
        <dbReference type="ARBA" id="ARBA00023136"/>
    </source>
</evidence>
<dbReference type="RefSeq" id="WP_200607425.1">
    <property type="nucleotide sequence ID" value="NZ_JAEHHL010000001.1"/>
</dbReference>
<evidence type="ECO:0000256" key="1">
    <source>
        <dbReference type="ARBA" id="ARBA00022729"/>
    </source>
</evidence>
<comment type="caution">
    <text evidence="4">The sequence shown here is derived from an EMBL/GenBank/DDBJ whole genome shotgun (WGS) entry which is preliminary data.</text>
</comment>
<keyword evidence="2" id="KW-0472">Membrane</keyword>
<dbReference type="Proteomes" id="UP000655420">
    <property type="component" value="Unassembled WGS sequence"/>
</dbReference>
<dbReference type="GO" id="GO:0019867">
    <property type="term" value="C:outer membrane"/>
    <property type="evidence" value="ECO:0007669"/>
    <property type="project" value="InterPro"/>
</dbReference>
<dbReference type="InterPro" id="IPR037873">
    <property type="entry name" value="BamE-like"/>
</dbReference>
<dbReference type="AlphaFoldDB" id="A0A8J7M4X7"/>
<evidence type="ECO:0000313" key="4">
    <source>
        <dbReference type="EMBL" id="MBK0398391.1"/>
    </source>
</evidence>
<organism evidence="4 5">
    <name type="scientific">Thermohalobaculum xanthum</name>
    <dbReference type="NCBI Taxonomy" id="2753746"/>
    <lineage>
        <taxon>Bacteria</taxon>
        <taxon>Pseudomonadati</taxon>
        <taxon>Pseudomonadota</taxon>
        <taxon>Alphaproteobacteria</taxon>
        <taxon>Rhodobacterales</taxon>
        <taxon>Paracoccaceae</taxon>
        <taxon>Thermohalobaculum</taxon>
    </lineage>
</organism>
<sequence>MALGAAILGCSPVISTHGFAPPDEQLSEIAVGQDTRGSVRRKIGRPGLDGVFTDEGWYYVSSTVERLTWHEPKVTDRRIVAIAFDENDTVTAINRYGLDDGRLVDLETRTTPTRGRDLTVLQQLLGNIGNISADQVLQDQ</sequence>
<evidence type="ECO:0000259" key="3">
    <source>
        <dbReference type="Pfam" id="PF04355"/>
    </source>
</evidence>
<proteinExistence type="predicted"/>
<dbReference type="Gene3D" id="3.30.1450.10">
    <property type="match status" value="1"/>
</dbReference>
<keyword evidence="5" id="KW-1185">Reference proteome</keyword>